<reference evidence="2" key="1">
    <citation type="submission" date="2023-07" db="EMBL/GenBank/DDBJ databases">
        <title>Ancylobacter moscoviensis sp. nov., facultatively methylotrophic bacteria from activated sludge and the reclassification of Starkeya novella (Starkey 1934) Kelly et al. 2000 as Ancylobacter novellus comb. nov., Starkeya koreensis Im et al. 2006 as Ancylobacter koreensis comb.nov., Angulomicrobium tetraedrale Vasil'eva et al. 1986 as Ancylobacter tetraedralis comb. nov., Angulomicrobium amanitiforme Fritz et al. 2004 as Ancylobacter amanitiformis comb. nov. and Methylorhabdus multivorans Doronina et al. 1996 as Ancylobacter multivorans comb. nov. and emended description of the genus Ancylobacter.</title>
        <authorList>
            <person name="Doronina N."/>
            <person name="Chemodurova A."/>
            <person name="Grouzdev D."/>
            <person name="Koziaeva V."/>
            <person name="Shi W."/>
            <person name="Wu L."/>
            <person name="Kaparullina E."/>
        </authorList>
    </citation>
    <scope>NUCLEOTIDE SEQUENCE [LARGE SCALE GENOMIC DNA]</scope>
    <source>
        <strain evidence="2">Jip08</strain>
    </source>
</reference>
<evidence type="ECO:0000313" key="1">
    <source>
        <dbReference type="EMBL" id="MCK0208707.1"/>
    </source>
</evidence>
<comment type="caution">
    <text evidence="1">The sequence shown here is derived from an EMBL/GenBank/DDBJ whole genome shotgun (WGS) entry which is preliminary data.</text>
</comment>
<dbReference type="EMBL" id="JALKCG010000004">
    <property type="protein sequence ID" value="MCK0208707.1"/>
    <property type="molecule type" value="Genomic_DNA"/>
</dbReference>
<dbReference type="RefSeq" id="WP_247200935.1">
    <property type="nucleotide sequence ID" value="NZ_JALKCG010000004.1"/>
</dbReference>
<proteinExistence type="predicted"/>
<organism evidence="1 2">
    <name type="scientific">Ancylobacter koreensis</name>
    <dbReference type="NCBI Taxonomy" id="266121"/>
    <lineage>
        <taxon>Bacteria</taxon>
        <taxon>Pseudomonadati</taxon>
        <taxon>Pseudomonadota</taxon>
        <taxon>Alphaproteobacteria</taxon>
        <taxon>Hyphomicrobiales</taxon>
        <taxon>Xanthobacteraceae</taxon>
        <taxon>Ancylobacter</taxon>
    </lineage>
</organism>
<gene>
    <name evidence="1" type="ORF">MWN33_11780</name>
</gene>
<name>A0ABT0DN45_9HYPH</name>
<keyword evidence="2" id="KW-1185">Reference proteome</keyword>
<dbReference type="Proteomes" id="UP001202867">
    <property type="component" value="Unassembled WGS sequence"/>
</dbReference>
<evidence type="ECO:0008006" key="3">
    <source>
        <dbReference type="Google" id="ProtNLM"/>
    </source>
</evidence>
<evidence type="ECO:0000313" key="2">
    <source>
        <dbReference type="Proteomes" id="UP001202867"/>
    </source>
</evidence>
<accession>A0ABT0DN45</accession>
<protein>
    <recommendedName>
        <fullName evidence="3">Secreted protein</fullName>
    </recommendedName>
</protein>
<sequence length="69" mass="7587">MELILSVCLIASPGTCREEPVPVGLESRPASFQCMIDAPVVIAEWSETHPKWRVTKWRCAPHGAGGRDI</sequence>